<dbReference type="Proteomes" id="UP001162734">
    <property type="component" value="Chromosome"/>
</dbReference>
<dbReference type="InterPro" id="IPR036071">
    <property type="entry name" value="AMMECR1_dom_sf"/>
</dbReference>
<dbReference type="PANTHER" id="PTHR13016">
    <property type="entry name" value="AMMECR1 HOMOLOG"/>
    <property type="match status" value="1"/>
</dbReference>
<keyword evidence="3" id="KW-1185">Reference proteome</keyword>
<sequence length="186" mass="18803">MIDLVPEERAALLLVARAALARALGAPADPPAAPGRLASLRAGVFVSWTVDGERRGSLGAIAPSAPLLEETAAMAVRAALEDPRTPPVTAAELPRARCTVALAAAPEPLDDPGRLDPARQGLSVTHGDHAAVLLPAAAAGQGWGAAEYLKHACLRAGLRADAAALPGTRVLAFEVLEVGDVIGTAG</sequence>
<dbReference type="InterPro" id="IPR023473">
    <property type="entry name" value="AMMECR1"/>
</dbReference>
<proteinExistence type="predicted"/>
<dbReference type="Gene3D" id="3.30.700.20">
    <property type="entry name" value="Hypothetical protein ph0010, domain 1"/>
    <property type="match status" value="1"/>
</dbReference>
<accession>A0ABN6N571</accession>
<dbReference type="PANTHER" id="PTHR13016:SF0">
    <property type="entry name" value="AMME SYNDROME CANDIDATE GENE 1 PROTEIN"/>
    <property type="match status" value="1"/>
</dbReference>
<name>A0ABN6N571_9BACT</name>
<dbReference type="Pfam" id="PF01871">
    <property type="entry name" value="AMMECR1"/>
    <property type="match status" value="1"/>
</dbReference>
<dbReference type="InterPro" id="IPR027485">
    <property type="entry name" value="AMMECR1_N"/>
</dbReference>
<dbReference type="Gene3D" id="3.30.1490.150">
    <property type="entry name" value="Hypothetical protein ph0010, domain 2"/>
    <property type="match status" value="1"/>
</dbReference>
<dbReference type="InterPro" id="IPR002733">
    <property type="entry name" value="AMMECR1_domain"/>
</dbReference>
<evidence type="ECO:0000259" key="1">
    <source>
        <dbReference type="PROSITE" id="PS51112"/>
    </source>
</evidence>
<evidence type="ECO:0000313" key="2">
    <source>
        <dbReference type="EMBL" id="BDG08299.1"/>
    </source>
</evidence>
<feature type="domain" description="AMMECR1" evidence="1">
    <location>
        <begin position="1"/>
        <end position="186"/>
    </location>
</feature>
<gene>
    <name evidence="2" type="ORF">AMPC_14120</name>
</gene>
<dbReference type="RefSeq" id="WP_248345482.1">
    <property type="nucleotide sequence ID" value="NZ_AP025592.1"/>
</dbReference>
<reference evidence="3" key="1">
    <citation type="journal article" date="2022" name="Int. J. Syst. Evol. Microbiol.">
        <title>Anaeromyxobacter oryzae sp. nov., Anaeromyxobacter diazotrophicus sp. nov. and Anaeromyxobacter paludicola sp. nov., isolated from paddy soils.</title>
        <authorList>
            <person name="Itoh H."/>
            <person name="Xu Z."/>
            <person name="Mise K."/>
            <person name="Masuda Y."/>
            <person name="Ushijima N."/>
            <person name="Hayakawa C."/>
            <person name="Shiratori Y."/>
            <person name="Senoo K."/>
        </authorList>
    </citation>
    <scope>NUCLEOTIDE SEQUENCE [LARGE SCALE GENOMIC DNA]</scope>
    <source>
        <strain evidence="3">Red630</strain>
    </source>
</reference>
<organism evidence="2 3">
    <name type="scientific">Anaeromyxobacter paludicola</name>
    <dbReference type="NCBI Taxonomy" id="2918171"/>
    <lineage>
        <taxon>Bacteria</taxon>
        <taxon>Pseudomonadati</taxon>
        <taxon>Myxococcota</taxon>
        <taxon>Myxococcia</taxon>
        <taxon>Myxococcales</taxon>
        <taxon>Cystobacterineae</taxon>
        <taxon>Anaeromyxobacteraceae</taxon>
        <taxon>Anaeromyxobacter</taxon>
    </lineage>
</organism>
<dbReference type="SUPFAM" id="SSF143447">
    <property type="entry name" value="AMMECR1-like"/>
    <property type="match status" value="1"/>
</dbReference>
<dbReference type="EMBL" id="AP025592">
    <property type="protein sequence ID" value="BDG08299.1"/>
    <property type="molecule type" value="Genomic_DNA"/>
</dbReference>
<dbReference type="PROSITE" id="PS51112">
    <property type="entry name" value="AMMECR1"/>
    <property type="match status" value="1"/>
</dbReference>
<evidence type="ECO:0000313" key="3">
    <source>
        <dbReference type="Proteomes" id="UP001162734"/>
    </source>
</evidence>
<protein>
    <recommendedName>
        <fullName evidence="1">AMMECR1 domain-containing protein</fullName>
    </recommendedName>
</protein>